<dbReference type="WBParaSite" id="nRc.2.0.1.t30582-RA">
    <property type="protein sequence ID" value="nRc.2.0.1.t30582-RA"/>
    <property type="gene ID" value="nRc.2.0.1.g30582"/>
</dbReference>
<dbReference type="GO" id="GO:0005634">
    <property type="term" value="C:nucleus"/>
    <property type="evidence" value="ECO:0007669"/>
    <property type="project" value="InterPro"/>
</dbReference>
<evidence type="ECO:0000313" key="4">
    <source>
        <dbReference type="WBParaSite" id="nRc.2.0.1.t30582-RA"/>
    </source>
</evidence>
<sequence length="263" mass="29073">MMKGRHVDQLLMCSLYIISKVTKCDISFHDVMSNYRQQPQAKSRVYRNVLLGSKPNTPTLDAETCTTESNSSNSSSSSPLPDNAPNINQSSSLPSTSIPPSTVDVVCDQQQQQKIKLRSGSTLPIPAVSSAPPTPTPFEEERGDLIKFYNAIFVVKVEEFAKKFQFNVSNDGDSSDLKKSSVPLSPLPPIKQHMNLSPRKRVVDSIFVSPMKTSAVSTFLQSPARPMRYCFSRSPAKDLRAINNMLRSGESVRTIQFGVNSVR</sequence>
<protein>
    <submittedName>
        <fullName evidence="4">Retinoblastoma-associated protein B-box domain-containing protein</fullName>
    </submittedName>
</protein>
<dbReference type="InterPro" id="IPR036915">
    <property type="entry name" value="Cyclin-like_sf"/>
</dbReference>
<feature type="compositionally biased region" description="Low complexity" evidence="1">
    <location>
        <begin position="69"/>
        <end position="78"/>
    </location>
</feature>
<reference evidence="4" key="1">
    <citation type="submission" date="2022-11" db="UniProtKB">
        <authorList>
            <consortium name="WormBaseParasite"/>
        </authorList>
    </citation>
    <scope>IDENTIFICATION</scope>
</reference>
<evidence type="ECO:0000313" key="3">
    <source>
        <dbReference type="Proteomes" id="UP000887565"/>
    </source>
</evidence>
<feature type="region of interest" description="Disordered" evidence="1">
    <location>
        <begin position="52"/>
        <end position="138"/>
    </location>
</feature>
<dbReference type="GO" id="GO:0006357">
    <property type="term" value="P:regulation of transcription by RNA polymerase II"/>
    <property type="evidence" value="ECO:0007669"/>
    <property type="project" value="InterPro"/>
</dbReference>
<dbReference type="GO" id="GO:0000785">
    <property type="term" value="C:chromatin"/>
    <property type="evidence" value="ECO:0007669"/>
    <property type="project" value="TreeGrafter"/>
</dbReference>
<dbReference type="Pfam" id="PF01857">
    <property type="entry name" value="RB_B"/>
    <property type="match status" value="1"/>
</dbReference>
<proteinExistence type="predicted"/>
<dbReference type="InterPro" id="IPR028309">
    <property type="entry name" value="RB_fam"/>
</dbReference>
<feature type="compositionally biased region" description="Polar residues" evidence="1">
    <location>
        <begin position="54"/>
        <end position="68"/>
    </location>
</feature>
<dbReference type="PANTHER" id="PTHR13742:SF17">
    <property type="entry name" value="RE32990P-RELATED"/>
    <property type="match status" value="1"/>
</dbReference>
<dbReference type="GO" id="GO:0030154">
    <property type="term" value="P:cell differentiation"/>
    <property type="evidence" value="ECO:0007669"/>
    <property type="project" value="TreeGrafter"/>
</dbReference>
<dbReference type="PANTHER" id="PTHR13742">
    <property type="entry name" value="RETINOBLASTOMA-ASSOCIATED PROTEIN RB -RELATED"/>
    <property type="match status" value="1"/>
</dbReference>
<accession>A0A915JY07</accession>
<dbReference type="InterPro" id="IPR002719">
    <property type="entry name" value="RB_B"/>
</dbReference>
<dbReference type="SUPFAM" id="SSF47954">
    <property type="entry name" value="Cyclin-like"/>
    <property type="match status" value="1"/>
</dbReference>
<dbReference type="GO" id="GO:0000977">
    <property type="term" value="F:RNA polymerase II transcription regulatory region sequence-specific DNA binding"/>
    <property type="evidence" value="ECO:0007669"/>
    <property type="project" value="TreeGrafter"/>
</dbReference>
<dbReference type="AlphaFoldDB" id="A0A915JY07"/>
<name>A0A915JY07_ROMCU</name>
<keyword evidence="3" id="KW-1185">Reference proteome</keyword>
<dbReference type="Gene3D" id="1.10.472.10">
    <property type="entry name" value="Cyclin-like"/>
    <property type="match status" value="1"/>
</dbReference>
<dbReference type="GO" id="GO:0005667">
    <property type="term" value="C:transcription regulator complex"/>
    <property type="evidence" value="ECO:0007669"/>
    <property type="project" value="TreeGrafter"/>
</dbReference>
<feature type="compositionally biased region" description="Low complexity" evidence="1">
    <location>
        <begin position="90"/>
        <end position="102"/>
    </location>
</feature>
<feature type="domain" description="Retinoblastoma-associated protein B-box" evidence="2">
    <location>
        <begin position="1"/>
        <end position="157"/>
    </location>
</feature>
<organism evidence="3 4">
    <name type="scientific">Romanomermis culicivorax</name>
    <name type="common">Nematode worm</name>
    <dbReference type="NCBI Taxonomy" id="13658"/>
    <lineage>
        <taxon>Eukaryota</taxon>
        <taxon>Metazoa</taxon>
        <taxon>Ecdysozoa</taxon>
        <taxon>Nematoda</taxon>
        <taxon>Enoplea</taxon>
        <taxon>Dorylaimia</taxon>
        <taxon>Mermithida</taxon>
        <taxon>Mermithoidea</taxon>
        <taxon>Mermithidae</taxon>
        <taxon>Romanomermis</taxon>
    </lineage>
</organism>
<dbReference type="Proteomes" id="UP000887565">
    <property type="component" value="Unplaced"/>
</dbReference>
<evidence type="ECO:0000256" key="1">
    <source>
        <dbReference type="SAM" id="MobiDB-lite"/>
    </source>
</evidence>
<dbReference type="GO" id="GO:2000134">
    <property type="term" value="P:negative regulation of G1/S transition of mitotic cell cycle"/>
    <property type="evidence" value="ECO:0007669"/>
    <property type="project" value="TreeGrafter"/>
</dbReference>
<evidence type="ECO:0000259" key="2">
    <source>
        <dbReference type="Pfam" id="PF01857"/>
    </source>
</evidence>